<dbReference type="GO" id="GO:0070840">
    <property type="term" value="F:dynein complex binding"/>
    <property type="evidence" value="ECO:0007669"/>
    <property type="project" value="TreeGrafter"/>
</dbReference>
<dbReference type="SMART" id="SM00365">
    <property type="entry name" value="LRR_SD22"/>
    <property type="match status" value="4"/>
</dbReference>
<dbReference type="PANTHER" id="PTHR45973">
    <property type="entry name" value="PROTEIN PHOSPHATASE 1 REGULATORY SUBUNIT SDS22-RELATED"/>
    <property type="match status" value="1"/>
</dbReference>
<name>A0A154P184_DUFNO</name>
<feature type="compositionally biased region" description="Basic and acidic residues" evidence="9">
    <location>
        <begin position="1106"/>
        <end position="1130"/>
    </location>
</feature>
<feature type="region of interest" description="Disordered" evidence="9">
    <location>
        <begin position="1101"/>
        <end position="1137"/>
    </location>
</feature>
<gene>
    <name evidence="10" type="ORF">WN55_04625</name>
</gene>
<dbReference type="InterPro" id="IPR050576">
    <property type="entry name" value="Cilia_flagella_integrity"/>
</dbReference>
<feature type="compositionally biased region" description="Polar residues" evidence="9">
    <location>
        <begin position="799"/>
        <end position="819"/>
    </location>
</feature>
<evidence type="ECO:0000256" key="6">
    <source>
        <dbReference type="ARBA" id="ARBA00023069"/>
    </source>
</evidence>
<feature type="region of interest" description="Disordered" evidence="9">
    <location>
        <begin position="1242"/>
        <end position="1319"/>
    </location>
</feature>
<feature type="compositionally biased region" description="Basic and acidic residues" evidence="9">
    <location>
        <begin position="1242"/>
        <end position="1264"/>
    </location>
</feature>
<evidence type="ECO:0000256" key="2">
    <source>
        <dbReference type="ARBA" id="ARBA00004138"/>
    </source>
</evidence>
<evidence type="ECO:0000256" key="7">
    <source>
        <dbReference type="ARBA" id="ARBA00023273"/>
    </source>
</evidence>
<feature type="region of interest" description="Disordered" evidence="9">
    <location>
        <begin position="1175"/>
        <end position="1195"/>
    </location>
</feature>
<dbReference type="SUPFAM" id="SSF52075">
    <property type="entry name" value="Outer arm dynein light chain 1"/>
    <property type="match status" value="1"/>
</dbReference>
<comment type="similarity">
    <text evidence="3">Belongs to the DNAAF1 family.</text>
</comment>
<proteinExistence type="inferred from homology"/>
<feature type="region of interest" description="Disordered" evidence="9">
    <location>
        <begin position="1147"/>
        <end position="1166"/>
    </location>
</feature>
<dbReference type="InterPro" id="IPR032675">
    <property type="entry name" value="LRR_dom_sf"/>
</dbReference>
<protein>
    <recommendedName>
        <fullName evidence="8">Dynein axonemal assembly factor 1 homolog</fullName>
    </recommendedName>
</protein>
<feature type="region of interest" description="Disordered" evidence="9">
    <location>
        <begin position="404"/>
        <end position="423"/>
    </location>
</feature>
<keyword evidence="7" id="KW-0966">Cell projection</keyword>
<feature type="compositionally biased region" description="Low complexity" evidence="9">
    <location>
        <begin position="457"/>
        <end position="467"/>
    </location>
</feature>
<evidence type="ECO:0000313" key="11">
    <source>
        <dbReference type="Proteomes" id="UP000076502"/>
    </source>
</evidence>
<dbReference type="Pfam" id="PF14580">
    <property type="entry name" value="LRR_9"/>
    <property type="match status" value="1"/>
</dbReference>
<feature type="region of interest" description="Disordered" evidence="9">
    <location>
        <begin position="728"/>
        <end position="753"/>
    </location>
</feature>
<feature type="region of interest" description="Disordered" evidence="9">
    <location>
        <begin position="833"/>
        <end position="852"/>
    </location>
</feature>
<evidence type="ECO:0000256" key="9">
    <source>
        <dbReference type="SAM" id="MobiDB-lite"/>
    </source>
</evidence>
<evidence type="ECO:0000256" key="1">
    <source>
        <dbReference type="ARBA" id="ARBA00003843"/>
    </source>
</evidence>
<organism evidence="10 11">
    <name type="scientific">Dufourea novaeangliae</name>
    <name type="common">Sweat bee</name>
    <dbReference type="NCBI Taxonomy" id="178035"/>
    <lineage>
        <taxon>Eukaryota</taxon>
        <taxon>Metazoa</taxon>
        <taxon>Ecdysozoa</taxon>
        <taxon>Arthropoda</taxon>
        <taxon>Hexapoda</taxon>
        <taxon>Insecta</taxon>
        <taxon>Pterygota</taxon>
        <taxon>Neoptera</taxon>
        <taxon>Endopterygota</taxon>
        <taxon>Hymenoptera</taxon>
        <taxon>Apocrita</taxon>
        <taxon>Aculeata</taxon>
        <taxon>Apoidea</taxon>
        <taxon>Anthophila</taxon>
        <taxon>Halictidae</taxon>
        <taxon>Rophitinae</taxon>
        <taxon>Dufourea</taxon>
    </lineage>
</organism>
<keyword evidence="4" id="KW-0433">Leucine-rich repeat</keyword>
<accession>A0A154P184</accession>
<dbReference type="PANTHER" id="PTHR45973:SF9">
    <property type="entry name" value="LEUCINE-RICH REPEAT-CONTAINING PROTEIN 46"/>
    <property type="match status" value="1"/>
</dbReference>
<dbReference type="OrthoDB" id="1904536at2759"/>
<reference evidence="10 11" key="1">
    <citation type="submission" date="2015-07" db="EMBL/GenBank/DDBJ databases">
        <title>The genome of Dufourea novaeangliae.</title>
        <authorList>
            <person name="Pan H."/>
            <person name="Kapheim K."/>
        </authorList>
    </citation>
    <scope>NUCLEOTIDE SEQUENCE [LARGE SCALE GENOMIC DNA]</scope>
    <source>
        <strain evidence="10">0120121106</strain>
        <tissue evidence="10">Whole body</tissue>
    </source>
</reference>
<dbReference type="Gene3D" id="3.80.10.10">
    <property type="entry name" value="Ribonuclease Inhibitor"/>
    <property type="match status" value="2"/>
</dbReference>
<evidence type="ECO:0000313" key="10">
    <source>
        <dbReference type="EMBL" id="KZC05685.1"/>
    </source>
</evidence>
<feature type="region of interest" description="Disordered" evidence="9">
    <location>
        <begin position="457"/>
        <end position="504"/>
    </location>
</feature>
<sequence>MPLTKDEVTESFKIKNTSKDLVEEEQRRTELLQECLQVIPQTEEVETVQEKELIDNEIPMKSEIDLEEEKSNVARIFTTISSEIAQEAIYSESARVTPDSRENKDSKLAETVVKSIVEDIIADTEDSLFWQFPVEPERTYIKGKVYDFDEKKHGTRMTKQFLKELCKKNKLYQTPHLNNVLYLHFKGFSFIENLEEYTGLKCLWLQNNGIREIANLENQSNLRCLQLHNNVINRIENLERLTMLDTLNLSHNVIRRIENLDCLKSLSSLNLAYNYLQETADIEHLRLLNSVSVLDISHNRINTVDVVNILASMENLRVVHFIGNPALKTITLYRKTMIMNCKNLTYLDDRPVSPRERACTIAWMNGGVNAEEAERIRWIKAKQKKLNDSVQALINKRNLYKPVGTSEKEAEDKKKTKEDDEEVATTLVCTSNELGAPIYYLIIHHLHLEKKKKSVVSSSSGSSASSSSDEEVENDGTGKKGAEKSDGRRPMAEEERKATGATAGELLLPWRTEVKIFLQRSPKLVEEITETKKEYVADDAELTEDPPCSHVLETRLSHLDRIVPQTTNETEMAPESCTSEPKIDDTDEKRISFANTGVSCDISNREDNKTTNTKVTDMAEEESPYKDVSYDYRRKDDRHHLSTQLSSIREGMKEFCADMDKFVEDNKIVYENGDVKRFWGVGNVNSPLVHEGKPDGKQSSAPNEGNGDFKWWSTTERKLKVTECMRKREEEADDHTFSKSSMTENKGDTSSGVFHSLLNELDHRNRRNSKQSLKSHSSHKLLAIEETEETVEETVREPNQLNKCGSTLSNTSKSGTNQGILKMEPVRVEIAEAGPNDVGSSNSSEDDESDKESVITVIDLYDRHRLKSRSANTSATFSLESKPQGSSELSESVAVQNHDNENSGSDTQALVAPLTSLHDEKSSQTAKTRKRMHDSENLEMASKKSHLIEEVDVESERVSVNRRSGSEVSERCRDHVTKEAKKFMQKESPLIERCIESLITNRLEGSWKFGDQDRQDFFGCTAMSFTSSSVLNTSERFPKIESTETQSRETASVSNDADILRDLIEETEAIGMSDKLQGKHNLDLYKDFYKHCERLTRKSKVPIKPDFMKNNRIDPTEKKRDGLSSRETKQSKKKQTSKLIEVISENLDAIPEPEEPPADPDEPAMDPALRDRILRSINAPKSEEQKERGKRSAEKLMRTSREAMAMGKSLLQEPSIMCNQQRQPDDSRKFFMNLLKEDVEQEARGVDSVDERNNGLDVKTEKVQIETSQDEIAKLEKTTEVPYSPADGMGKRENGVSDAKEEHRGRIKKSLEMQVIQEN</sequence>
<dbReference type="GO" id="GO:0005930">
    <property type="term" value="C:axoneme"/>
    <property type="evidence" value="ECO:0007669"/>
    <property type="project" value="TreeGrafter"/>
</dbReference>
<feature type="region of interest" description="Disordered" evidence="9">
    <location>
        <begin position="689"/>
        <end position="709"/>
    </location>
</feature>
<dbReference type="STRING" id="178035.A0A154P184"/>
<evidence type="ECO:0000256" key="5">
    <source>
        <dbReference type="ARBA" id="ARBA00022737"/>
    </source>
</evidence>
<feature type="compositionally biased region" description="Basic and acidic residues" evidence="9">
    <location>
        <begin position="728"/>
        <end position="737"/>
    </location>
</feature>
<comment type="function">
    <text evidence="1">Cilium-specific protein required for cilia structures.</text>
</comment>
<dbReference type="PROSITE" id="PS51450">
    <property type="entry name" value="LRR"/>
    <property type="match status" value="4"/>
</dbReference>
<evidence type="ECO:0000256" key="3">
    <source>
        <dbReference type="ARBA" id="ARBA00006453"/>
    </source>
</evidence>
<evidence type="ECO:0000256" key="8">
    <source>
        <dbReference type="ARBA" id="ARBA00024433"/>
    </source>
</evidence>
<feature type="compositionally biased region" description="Basic and acidic residues" evidence="9">
    <location>
        <begin position="476"/>
        <end position="498"/>
    </location>
</feature>
<dbReference type="EMBL" id="KQ434796">
    <property type="protein sequence ID" value="KZC05685.1"/>
    <property type="molecule type" value="Genomic_DNA"/>
</dbReference>
<feature type="region of interest" description="Disordered" evidence="9">
    <location>
        <begin position="869"/>
        <end position="942"/>
    </location>
</feature>
<feature type="compositionally biased region" description="Polar residues" evidence="9">
    <location>
        <begin position="869"/>
        <end position="908"/>
    </location>
</feature>
<feature type="compositionally biased region" description="Basic and acidic residues" evidence="9">
    <location>
        <begin position="406"/>
        <end position="418"/>
    </location>
</feature>
<dbReference type="GO" id="GO:0035082">
    <property type="term" value="P:axoneme assembly"/>
    <property type="evidence" value="ECO:0007669"/>
    <property type="project" value="TreeGrafter"/>
</dbReference>
<feature type="compositionally biased region" description="Acidic residues" evidence="9">
    <location>
        <begin position="1151"/>
        <end position="1164"/>
    </location>
</feature>
<dbReference type="InterPro" id="IPR001611">
    <property type="entry name" value="Leu-rich_rpt"/>
</dbReference>
<feature type="compositionally biased region" description="Basic and acidic residues" evidence="9">
    <location>
        <begin position="1289"/>
        <end position="1304"/>
    </location>
</feature>
<dbReference type="FunFam" id="3.80.10.10:FF:000166">
    <property type="entry name" value="Dynein assembly factor 1, axonemal"/>
    <property type="match status" value="1"/>
</dbReference>
<keyword evidence="6" id="KW-0969">Cilium</keyword>
<keyword evidence="5" id="KW-0677">Repeat</keyword>
<dbReference type="Proteomes" id="UP000076502">
    <property type="component" value="Unassembled WGS sequence"/>
</dbReference>
<feature type="compositionally biased region" description="Polar residues" evidence="9">
    <location>
        <begin position="738"/>
        <end position="753"/>
    </location>
</feature>
<comment type="subcellular location">
    <subcellularLocation>
        <location evidence="2">Cell projection</location>
        <location evidence="2">Cilium</location>
    </subcellularLocation>
</comment>
<feature type="compositionally biased region" description="Basic and acidic residues" evidence="9">
    <location>
        <begin position="1181"/>
        <end position="1195"/>
    </location>
</feature>
<feature type="region of interest" description="Disordered" evidence="9">
    <location>
        <begin position="787"/>
        <end position="820"/>
    </location>
</feature>
<evidence type="ECO:0000256" key="4">
    <source>
        <dbReference type="ARBA" id="ARBA00022614"/>
    </source>
</evidence>
<keyword evidence="11" id="KW-1185">Reference proteome</keyword>